<gene>
    <name evidence="1" type="ordered locus">DGo_CA1909</name>
</gene>
<sequence length="128" mass="13964">MIGQVGKGATGVMKAHLHFYVKKPGVKLSPSYWPSTHDKNPTSCAAFIRANYFVPTEWLKARGAKRTLADLQALRGTPGRVLVNDIEVTGQLVQRPDNGVTIDARTATVRVYANDPRPTPSVPTLPQN</sequence>
<dbReference type="KEGG" id="dgo:DGo_CA1909"/>
<evidence type="ECO:0000313" key="2">
    <source>
        <dbReference type="Proteomes" id="UP000007575"/>
    </source>
</evidence>
<dbReference type="EMBL" id="CP002191">
    <property type="protein sequence ID" value="AFD25836.1"/>
    <property type="molecule type" value="Genomic_DNA"/>
</dbReference>
<accession>H8GXA7</accession>
<reference evidence="1 2" key="1">
    <citation type="journal article" date="2012" name="PLoS ONE">
        <title>Genome sequence and transcriptome analysis of the radioresistant bacterium Deinococcus gobiensis: insights into the extreme environmental adaptations.</title>
        <authorList>
            <person name="Yuan M."/>
            <person name="Chen M."/>
            <person name="Zhang W."/>
            <person name="Lu W."/>
            <person name="Wang J."/>
            <person name="Yang M."/>
            <person name="Zhao P."/>
            <person name="Tang R."/>
            <person name="Li X."/>
            <person name="Hao Y."/>
            <person name="Zhou Z."/>
            <person name="Zhan Y."/>
            <person name="Yu H."/>
            <person name="Teng C."/>
            <person name="Yan Y."/>
            <person name="Ping S."/>
            <person name="Wang Y."/>
            <person name="Lin M."/>
        </authorList>
    </citation>
    <scope>NUCLEOTIDE SEQUENCE [LARGE SCALE GENOMIC DNA]</scope>
    <source>
        <strain evidence="1 2">I-0</strain>
    </source>
</reference>
<dbReference type="STRING" id="745776.DGo_CA1909"/>
<dbReference type="Proteomes" id="UP000007575">
    <property type="component" value="Chromosome"/>
</dbReference>
<proteinExistence type="predicted"/>
<name>H8GXA7_DEIGI</name>
<dbReference type="PATRIC" id="fig|745776.4.peg.1962"/>
<protein>
    <submittedName>
        <fullName evidence="1">Peptidase domain protein</fullName>
    </submittedName>
</protein>
<keyword evidence="2" id="KW-1185">Reference proteome</keyword>
<organism evidence="1 2">
    <name type="scientific">Deinococcus gobiensis (strain DSM 21396 / JCM 16679 / CGMCC 1.7299 / I-0)</name>
    <dbReference type="NCBI Taxonomy" id="745776"/>
    <lineage>
        <taxon>Bacteria</taxon>
        <taxon>Thermotogati</taxon>
        <taxon>Deinococcota</taxon>
        <taxon>Deinococci</taxon>
        <taxon>Deinococcales</taxon>
        <taxon>Deinococcaceae</taxon>
        <taxon>Deinococcus</taxon>
    </lineage>
</organism>
<evidence type="ECO:0000313" key="1">
    <source>
        <dbReference type="EMBL" id="AFD25836.1"/>
    </source>
</evidence>
<dbReference type="HOGENOM" id="CLU_1955972_0_0_0"/>
<dbReference type="AlphaFoldDB" id="H8GXA7"/>